<dbReference type="Pfam" id="PF01546">
    <property type="entry name" value="Peptidase_M20"/>
    <property type="match status" value="1"/>
</dbReference>
<dbReference type="SUPFAM" id="SSF53187">
    <property type="entry name" value="Zn-dependent exopeptidases"/>
    <property type="match status" value="1"/>
</dbReference>
<comment type="caution">
    <text evidence="1">The sequence shown here is derived from an EMBL/GenBank/DDBJ whole genome shotgun (WGS) entry which is preliminary data.</text>
</comment>
<dbReference type="RefSeq" id="WP_281093700.1">
    <property type="nucleotide sequence ID" value="NZ_JARYZI010000004.1"/>
</dbReference>
<dbReference type="EMBL" id="JARYZI010000004">
    <property type="protein sequence ID" value="MDH8677871.1"/>
    <property type="molecule type" value="Genomic_DNA"/>
</dbReference>
<dbReference type="PANTHER" id="PTHR43808:SF27">
    <property type="entry name" value="PROTEIN ROCB"/>
    <property type="match status" value="1"/>
</dbReference>
<dbReference type="Gene3D" id="3.40.630.10">
    <property type="entry name" value="Zn peptidases"/>
    <property type="match status" value="1"/>
</dbReference>
<evidence type="ECO:0000313" key="1">
    <source>
        <dbReference type="EMBL" id="MDH8677871.1"/>
    </source>
</evidence>
<dbReference type="InterPro" id="IPR050072">
    <property type="entry name" value="Peptidase_M20A"/>
</dbReference>
<reference evidence="1 2" key="1">
    <citation type="submission" date="2023-04" db="EMBL/GenBank/DDBJ databases">
        <title>Fusibacter bizertensis strain WBS, isolated from littoral bottom sediments of the Arctic seas - biochemical and genomic analysis.</title>
        <authorList>
            <person name="Brioukhanov A.L."/>
        </authorList>
    </citation>
    <scope>NUCLEOTIDE SEQUENCE [LARGE SCALE GENOMIC DNA]</scope>
    <source>
        <strain evidence="1 2">WBS</strain>
    </source>
</reference>
<protein>
    <submittedName>
        <fullName evidence="1">M20/M25/M40 family metallo-hydrolase</fullName>
    </submittedName>
</protein>
<keyword evidence="2" id="KW-1185">Reference proteome</keyword>
<dbReference type="InterPro" id="IPR002933">
    <property type="entry name" value="Peptidase_M20"/>
</dbReference>
<dbReference type="Proteomes" id="UP001158045">
    <property type="component" value="Unassembled WGS sequence"/>
</dbReference>
<sequence>MLKKERNSVLSLLYRLINTRSDSGTIHEKQMEKFLVEEIGQMPYFVNHQEYFGTSPIEGDYLGRSIVWALHDIGASKTVILLSHYDTVDLTTYGDFDGLDPELVKTQLEHSLTCRPDTEFNDEWIYGRGSCDMKAGIAINLQKLYESTNSPKGVNLLFVSVPDEETQSAGMRSATALLVSLKKRYHLTYELSILTEPHEREFPNQFTISTGSVGKIMPVIMTKGMPSHSGVAYSGLNSISIAMEIVKAIELNTEMGDSYQKKMTPPPAFLNLYSIKKSYDVTTPEFTVAYFNWLFLKGDLEVKFAQLKELCKWSLEDAINQFNYSYNEYLRKQAKPSYCECMEFNFEILFLEELKMRVKDKLDIEATYENLRKENHALADHEFTILYMQKLLEALDVNYPVVVIGLLPPFYPVVESESYYLEILKEPLENFMLSRELELIHNSYFMGISDLSYMKPSKFDPSQALNNMPVYQRSYNLNYDEIKTLDVDVLHLGPWGKDLHQKTERVYLKDIVETVPDMLEYVFQIIANK</sequence>
<accession>A0ABT6NBT1</accession>
<organism evidence="1 2">
    <name type="scientific">Fusibacter bizertensis</name>
    <dbReference type="NCBI Taxonomy" id="1488331"/>
    <lineage>
        <taxon>Bacteria</taxon>
        <taxon>Bacillati</taxon>
        <taxon>Bacillota</taxon>
        <taxon>Clostridia</taxon>
        <taxon>Eubacteriales</taxon>
        <taxon>Eubacteriales Family XII. Incertae Sedis</taxon>
        <taxon>Fusibacter</taxon>
    </lineage>
</organism>
<proteinExistence type="predicted"/>
<dbReference type="PANTHER" id="PTHR43808">
    <property type="entry name" value="ACETYLORNITHINE DEACETYLASE"/>
    <property type="match status" value="1"/>
</dbReference>
<evidence type="ECO:0000313" key="2">
    <source>
        <dbReference type="Proteomes" id="UP001158045"/>
    </source>
</evidence>
<gene>
    <name evidence="1" type="ORF">QE109_06915</name>
</gene>
<name>A0ABT6NBT1_9FIRM</name>